<dbReference type="Pfam" id="PF20420">
    <property type="entry name" value="DUF6702"/>
    <property type="match status" value="1"/>
</dbReference>
<reference evidence="1" key="1">
    <citation type="submission" date="2018-06" db="EMBL/GenBank/DDBJ databases">
        <authorList>
            <person name="Zhirakovskaya E."/>
        </authorList>
    </citation>
    <scope>NUCLEOTIDE SEQUENCE</scope>
</reference>
<name>A0A3B0R5K6_9ZZZZ</name>
<dbReference type="InterPro" id="IPR046525">
    <property type="entry name" value="DUF6702"/>
</dbReference>
<proteinExistence type="predicted"/>
<evidence type="ECO:0008006" key="2">
    <source>
        <dbReference type="Google" id="ProtNLM"/>
    </source>
</evidence>
<sequence>MRIFPKFLIAFSVLSLWLAPVSHAHRFYAAFTQIDLRDKTQTIEIVHRLFTHDVEDFLRSKLGNSSDLSDQEVEPVLQEFVEGSFALFDGAGNRLPLTWVGMEYKTDSVHIYQEAPLPENPEAFTIINRLFMALFDDQKNTVNLEWNEKIRTRIFTKGNAQQRVSLAEGGK</sequence>
<dbReference type="EMBL" id="UOED01000025">
    <property type="protein sequence ID" value="VAV87421.1"/>
    <property type="molecule type" value="Genomic_DNA"/>
</dbReference>
<dbReference type="AlphaFoldDB" id="A0A3B0R5K6"/>
<protein>
    <recommendedName>
        <fullName evidence="2">DUF1007 family protein</fullName>
    </recommendedName>
</protein>
<accession>A0A3B0R5K6</accession>
<organism evidence="1">
    <name type="scientific">hydrothermal vent metagenome</name>
    <dbReference type="NCBI Taxonomy" id="652676"/>
    <lineage>
        <taxon>unclassified sequences</taxon>
        <taxon>metagenomes</taxon>
        <taxon>ecological metagenomes</taxon>
    </lineage>
</organism>
<gene>
    <name evidence="1" type="ORF">MNBD_ALPHA02-1910</name>
</gene>
<evidence type="ECO:0000313" key="1">
    <source>
        <dbReference type="EMBL" id="VAV87421.1"/>
    </source>
</evidence>